<evidence type="ECO:0000256" key="1">
    <source>
        <dbReference type="ARBA" id="ARBA00006464"/>
    </source>
</evidence>
<dbReference type="PANTHER" id="PTHR30576:SF8">
    <property type="entry name" value="UNDECAPRENYL-PHOSPHATE GALACTOSE PHOSPHOTRANSFERASE"/>
    <property type="match status" value="1"/>
</dbReference>
<dbReference type="PANTHER" id="PTHR30576">
    <property type="entry name" value="COLANIC BIOSYNTHESIS UDP-GLUCOSE LIPID CARRIER TRANSFERASE"/>
    <property type="match status" value="1"/>
</dbReference>
<feature type="domain" description="Bacterial sugar transferase" evidence="2">
    <location>
        <begin position="23"/>
        <end position="197"/>
    </location>
</feature>
<dbReference type="EMBL" id="CP046455">
    <property type="protein sequence ID" value="QGU07268.1"/>
    <property type="molecule type" value="Genomic_DNA"/>
</dbReference>
<dbReference type="RefSeq" id="WP_156230780.1">
    <property type="nucleotide sequence ID" value="NZ_CP046455.1"/>
</dbReference>
<dbReference type="InterPro" id="IPR003362">
    <property type="entry name" value="Bact_transf"/>
</dbReference>
<protein>
    <submittedName>
        <fullName evidence="3">Undecaprenyl phosphate N,N'-diacetylbacillosamine 1-phosphate transferase</fullName>
        <ecNumber evidence="3">2.7.8.36</ecNumber>
    </submittedName>
</protein>
<proteinExistence type="inferred from homology"/>
<dbReference type="Proteomes" id="UP000424462">
    <property type="component" value="Chromosome"/>
</dbReference>
<dbReference type="EC" id="2.7.8.36" evidence="3"/>
<reference evidence="3 4" key="1">
    <citation type="submission" date="2019-11" db="EMBL/GenBank/DDBJ databases">
        <title>Complete genome sequence of Corynebacterium kalinowskii 1959, a novel Corynebacterium species isolated from soil of a small paddock in Vilsendorf, Germany.</title>
        <authorList>
            <person name="Schaffert L."/>
            <person name="Ruwe M."/>
            <person name="Milse J."/>
            <person name="Hanuschka K."/>
            <person name="Ortseifen V."/>
            <person name="Droste J."/>
            <person name="Brandt D."/>
            <person name="Schlueter L."/>
            <person name="Kutter Y."/>
            <person name="Vinke S."/>
            <person name="Viehoefer P."/>
            <person name="Jacob L."/>
            <person name="Luebke N.-C."/>
            <person name="Schulte-Berndt E."/>
            <person name="Hain C."/>
            <person name="Linder M."/>
            <person name="Schmidt P."/>
            <person name="Wollenschlaeger L."/>
            <person name="Luttermann T."/>
            <person name="Thieme E."/>
            <person name="Hassa J."/>
            <person name="Haak M."/>
            <person name="Wittchen M."/>
            <person name="Mentz A."/>
            <person name="Persicke M."/>
            <person name="Busche T."/>
            <person name="Ruckert C."/>
        </authorList>
    </citation>
    <scope>NUCLEOTIDE SEQUENCE [LARGE SCALE GENOMIC DNA]</scope>
    <source>
        <strain evidence="3 4">2039</strain>
    </source>
</reference>
<dbReference type="GO" id="GO:0102334">
    <property type="term" value="F:N,N'-diacetylbacilliosaminyl-1-phosphate transferase activity"/>
    <property type="evidence" value="ECO:0007669"/>
    <property type="project" value="UniProtKB-EC"/>
</dbReference>
<dbReference type="AlphaFoldDB" id="A0A6B8WLH8"/>
<dbReference type="Gene3D" id="3.40.630.30">
    <property type="match status" value="1"/>
</dbReference>
<keyword evidence="4" id="KW-1185">Reference proteome</keyword>
<keyword evidence="3" id="KW-0808">Transferase</keyword>
<evidence type="ECO:0000313" key="4">
    <source>
        <dbReference type="Proteomes" id="UP000424462"/>
    </source>
</evidence>
<sequence length="381" mass="43088">MSTALKQNTARQLPTRRRHLALKRIFDTTLVLASAPITLPAATLTAVMVRWNMGSPVLFRQQRVGLDEQTFELLKFRSMLPEKDTEGNSLSEGERITTFGRLLRSSSMDELPQLLNVLRGEMSLVGPRPLLLNYLPYYRSAERARHSVRPGITGAAQVNGRNNLDWEGRLLLDAHYAQTAGLGQDLKILWQTFTSVLRSEGTVADSWEHFEDFDDYRSYPVTDTHALRRFEPRDVDTLAGWLQHTKVPAAMRLSDTTTVGIGDWLRDNRQDPDCRTLAVYDHQARVLRGITGYHTPTPGSLPQIFLLPEAGQEDPNLADTILGLLLKYLRKQENSTGATAEVDGTRRGSTGRREAAELYRRHGFQPAGEDPADVERWEIRW</sequence>
<evidence type="ECO:0000259" key="2">
    <source>
        <dbReference type="Pfam" id="PF02397"/>
    </source>
</evidence>
<comment type="similarity">
    <text evidence="1">Belongs to the bacterial sugar transferase family.</text>
</comment>
<evidence type="ECO:0000313" key="3">
    <source>
        <dbReference type="EMBL" id="QGU07268.1"/>
    </source>
</evidence>
<organism evidence="3 4">
    <name type="scientific">Corynebacterium occultum</name>
    <dbReference type="NCBI Taxonomy" id="2675219"/>
    <lineage>
        <taxon>Bacteria</taxon>
        <taxon>Bacillati</taxon>
        <taxon>Actinomycetota</taxon>
        <taxon>Actinomycetes</taxon>
        <taxon>Mycobacteriales</taxon>
        <taxon>Corynebacteriaceae</taxon>
        <taxon>Corynebacterium</taxon>
    </lineage>
</organism>
<dbReference type="KEGG" id="cok:COCCU_06650"/>
<dbReference type="Pfam" id="PF02397">
    <property type="entry name" value="Bac_transf"/>
    <property type="match status" value="1"/>
</dbReference>
<gene>
    <name evidence="3" type="primary">pglC</name>
    <name evidence="3" type="ORF">COCCU_06650</name>
</gene>
<accession>A0A6B8WLH8</accession>
<name>A0A6B8WLH8_9CORY</name>